<dbReference type="InterPro" id="IPR024462">
    <property type="entry name" value="GH116_N"/>
</dbReference>
<sequence>MTNENAKILETGIVSAVVDRKRSVQARYTFEMQQISPVIRHEYKDSSLPCAVFIWTVENISVKERTVSIPSKTTIMERSMEYD</sequence>
<dbReference type="Pfam" id="PF12215">
    <property type="entry name" value="Glyco_hydr_116N"/>
    <property type="match status" value="1"/>
</dbReference>
<keyword evidence="3" id="KW-1185">Reference proteome</keyword>
<dbReference type="Proteomes" id="UP000092460">
    <property type="component" value="Unassembled WGS sequence"/>
</dbReference>
<accession>A0A1B0BVN1</accession>
<dbReference type="EMBL" id="JXJN01021373">
    <property type="status" value="NOT_ANNOTATED_CDS"/>
    <property type="molecule type" value="Genomic_DNA"/>
</dbReference>
<reference evidence="2" key="2">
    <citation type="submission" date="2020-05" db="UniProtKB">
        <authorList>
            <consortium name="EnsemblMetazoa"/>
        </authorList>
    </citation>
    <scope>IDENTIFICATION</scope>
    <source>
        <strain evidence="2">IAEA</strain>
    </source>
</reference>
<dbReference type="STRING" id="67801.A0A1B0BVN1"/>
<dbReference type="VEuPathDB" id="VectorBase:GPPI041939"/>
<evidence type="ECO:0000313" key="3">
    <source>
        <dbReference type="Proteomes" id="UP000092460"/>
    </source>
</evidence>
<name>A0A1B0BVN1_9MUSC</name>
<organism evidence="2 3">
    <name type="scientific">Glossina palpalis gambiensis</name>
    <dbReference type="NCBI Taxonomy" id="67801"/>
    <lineage>
        <taxon>Eukaryota</taxon>
        <taxon>Metazoa</taxon>
        <taxon>Ecdysozoa</taxon>
        <taxon>Arthropoda</taxon>
        <taxon>Hexapoda</taxon>
        <taxon>Insecta</taxon>
        <taxon>Pterygota</taxon>
        <taxon>Neoptera</taxon>
        <taxon>Endopterygota</taxon>
        <taxon>Diptera</taxon>
        <taxon>Brachycera</taxon>
        <taxon>Muscomorpha</taxon>
        <taxon>Hippoboscoidea</taxon>
        <taxon>Glossinidae</taxon>
        <taxon>Glossina</taxon>
    </lineage>
</organism>
<dbReference type="EnsemblMetazoa" id="GPPI041939-RA">
    <property type="protein sequence ID" value="GPPI041939-PA"/>
    <property type="gene ID" value="GPPI041939"/>
</dbReference>
<dbReference type="AlphaFoldDB" id="A0A1B0BVN1"/>
<evidence type="ECO:0000313" key="2">
    <source>
        <dbReference type="EnsemblMetazoa" id="GPPI041939-PA"/>
    </source>
</evidence>
<feature type="domain" description="Glycosyl-hydrolase family 116 N-terminal" evidence="1">
    <location>
        <begin position="28"/>
        <end position="69"/>
    </location>
</feature>
<reference evidence="3" key="1">
    <citation type="submission" date="2015-01" db="EMBL/GenBank/DDBJ databases">
        <authorList>
            <person name="Aksoy S."/>
            <person name="Warren W."/>
            <person name="Wilson R.K."/>
        </authorList>
    </citation>
    <scope>NUCLEOTIDE SEQUENCE [LARGE SCALE GENOMIC DNA]</scope>
    <source>
        <strain evidence="3">IAEA</strain>
    </source>
</reference>
<proteinExistence type="predicted"/>
<evidence type="ECO:0000259" key="1">
    <source>
        <dbReference type="Pfam" id="PF12215"/>
    </source>
</evidence>
<protein>
    <recommendedName>
        <fullName evidence="1">Glycosyl-hydrolase family 116 N-terminal domain-containing protein</fullName>
    </recommendedName>
</protein>